<dbReference type="GO" id="GO:0006820">
    <property type="term" value="P:monoatomic anion transport"/>
    <property type="evidence" value="ECO:0007669"/>
    <property type="project" value="TreeGrafter"/>
</dbReference>
<evidence type="ECO:0000256" key="4">
    <source>
        <dbReference type="ARBA" id="ARBA00022847"/>
    </source>
</evidence>
<dbReference type="Proteomes" id="UP000886998">
    <property type="component" value="Unassembled WGS sequence"/>
</dbReference>
<keyword evidence="3 7" id="KW-0812">Transmembrane</keyword>
<protein>
    <recommendedName>
        <fullName evidence="8">Major facilitator superfamily (MFS) profile domain-containing protein</fullName>
    </recommendedName>
</protein>
<name>A0A8X6YJ78_9ARAC</name>
<dbReference type="Pfam" id="PF07690">
    <property type="entry name" value="MFS_1"/>
    <property type="match status" value="1"/>
</dbReference>
<dbReference type="EMBL" id="BMAV01019473">
    <property type="protein sequence ID" value="GFY72489.1"/>
    <property type="molecule type" value="Genomic_DNA"/>
</dbReference>
<comment type="caution">
    <text evidence="9">The sequence shown here is derived from an EMBL/GenBank/DDBJ whole genome shotgun (WGS) entry which is preliminary data.</text>
</comment>
<dbReference type="InterPro" id="IPR011701">
    <property type="entry name" value="MFS"/>
</dbReference>
<evidence type="ECO:0000256" key="2">
    <source>
        <dbReference type="ARBA" id="ARBA00022448"/>
    </source>
</evidence>
<feature type="transmembrane region" description="Helical" evidence="7">
    <location>
        <begin position="411"/>
        <end position="431"/>
    </location>
</feature>
<feature type="transmembrane region" description="Helical" evidence="7">
    <location>
        <begin position="97"/>
        <end position="119"/>
    </location>
</feature>
<dbReference type="AlphaFoldDB" id="A0A8X6YJ78"/>
<dbReference type="InterPro" id="IPR050382">
    <property type="entry name" value="MFS_Na/Anion_cotransporter"/>
</dbReference>
<keyword evidence="10" id="KW-1185">Reference proteome</keyword>
<feature type="transmembrane region" description="Helical" evidence="7">
    <location>
        <begin position="186"/>
        <end position="208"/>
    </location>
</feature>
<dbReference type="FunFam" id="1.20.1250.20:FF:000003">
    <property type="entry name" value="Solute carrier family 17 member 3"/>
    <property type="match status" value="1"/>
</dbReference>
<dbReference type="InterPro" id="IPR036259">
    <property type="entry name" value="MFS_trans_sf"/>
</dbReference>
<keyword evidence="6 7" id="KW-0472">Membrane</keyword>
<feature type="transmembrane region" description="Helical" evidence="7">
    <location>
        <begin position="275"/>
        <end position="301"/>
    </location>
</feature>
<feature type="domain" description="Major facilitator superfamily (MFS) profile" evidence="8">
    <location>
        <begin position="45"/>
        <end position="474"/>
    </location>
</feature>
<dbReference type="Gene3D" id="1.20.1250.20">
    <property type="entry name" value="MFS general substrate transporter like domains"/>
    <property type="match status" value="2"/>
</dbReference>
<dbReference type="PANTHER" id="PTHR11662:SF399">
    <property type="entry name" value="FI19708P1-RELATED"/>
    <property type="match status" value="1"/>
</dbReference>
<evidence type="ECO:0000259" key="8">
    <source>
        <dbReference type="PROSITE" id="PS50850"/>
    </source>
</evidence>
<proteinExistence type="predicted"/>
<feature type="transmembrane region" description="Helical" evidence="7">
    <location>
        <begin position="361"/>
        <end position="377"/>
    </location>
</feature>
<evidence type="ECO:0000313" key="10">
    <source>
        <dbReference type="Proteomes" id="UP000886998"/>
    </source>
</evidence>
<evidence type="ECO:0000256" key="7">
    <source>
        <dbReference type="SAM" id="Phobius"/>
    </source>
</evidence>
<accession>A0A8X6YJ78</accession>
<reference evidence="9" key="1">
    <citation type="submission" date="2020-08" db="EMBL/GenBank/DDBJ databases">
        <title>Multicomponent nature underlies the extraordinary mechanical properties of spider dragline silk.</title>
        <authorList>
            <person name="Kono N."/>
            <person name="Nakamura H."/>
            <person name="Mori M."/>
            <person name="Yoshida Y."/>
            <person name="Ohtoshi R."/>
            <person name="Malay A.D."/>
            <person name="Moran D.A.P."/>
            <person name="Tomita M."/>
            <person name="Numata K."/>
            <person name="Arakawa K."/>
        </authorList>
    </citation>
    <scope>NUCLEOTIDE SEQUENCE</scope>
</reference>
<organism evidence="9 10">
    <name type="scientific">Trichonephila inaurata madagascariensis</name>
    <dbReference type="NCBI Taxonomy" id="2747483"/>
    <lineage>
        <taxon>Eukaryota</taxon>
        <taxon>Metazoa</taxon>
        <taxon>Ecdysozoa</taxon>
        <taxon>Arthropoda</taxon>
        <taxon>Chelicerata</taxon>
        <taxon>Arachnida</taxon>
        <taxon>Araneae</taxon>
        <taxon>Araneomorphae</taxon>
        <taxon>Entelegynae</taxon>
        <taxon>Araneoidea</taxon>
        <taxon>Nephilidae</taxon>
        <taxon>Trichonephila</taxon>
        <taxon>Trichonephila inaurata</taxon>
    </lineage>
</organism>
<dbReference type="InterPro" id="IPR020846">
    <property type="entry name" value="MFS_dom"/>
</dbReference>
<dbReference type="FunFam" id="1.20.1250.20:FF:000423">
    <property type="entry name" value="Putative inorganic phosphate cotransporter-like Protein"/>
    <property type="match status" value="1"/>
</dbReference>
<dbReference type="PANTHER" id="PTHR11662">
    <property type="entry name" value="SOLUTE CARRIER FAMILY 17"/>
    <property type="match status" value="1"/>
</dbReference>
<keyword evidence="5 7" id="KW-1133">Transmembrane helix</keyword>
<evidence type="ECO:0000256" key="5">
    <source>
        <dbReference type="ARBA" id="ARBA00022989"/>
    </source>
</evidence>
<feature type="transmembrane region" description="Helical" evidence="7">
    <location>
        <begin position="220"/>
        <end position="239"/>
    </location>
</feature>
<evidence type="ECO:0000256" key="1">
    <source>
        <dbReference type="ARBA" id="ARBA00004141"/>
    </source>
</evidence>
<evidence type="ECO:0000313" key="9">
    <source>
        <dbReference type="EMBL" id="GFY72489.1"/>
    </source>
</evidence>
<evidence type="ECO:0000256" key="3">
    <source>
        <dbReference type="ARBA" id="ARBA00022692"/>
    </source>
</evidence>
<dbReference type="SUPFAM" id="SSF103473">
    <property type="entry name" value="MFS general substrate transporter"/>
    <property type="match status" value="1"/>
</dbReference>
<dbReference type="GO" id="GO:0016020">
    <property type="term" value="C:membrane"/>
    <property type="evidence" value="ECO:0007669"/>
    <property type="project" value="UniProtKB-SubCell"/>
</dbReference>
<feature type="transmembrane region" description="Helical" evidence="7">
    <location>
        <begin position="125"/>
        <end position="155"/>
    </location>
</feature>
<evidence type="ECO:0000256" key="6">
    <source>
        <dbReference type="ARBA" id="ARBA00023136"/>
    </source>
</evidence>
<feature type="transmembrane region" description="Helical" evidence="7">
    <location>
        <begin position="321"/>
        <end position="340"/>
    </location>
</feature>
<keyword evidence="2" id="KW-0813">Transport</keyword>
<comment type="subcellular location">
    <subcellularLocation>
        <location evidence="1">Membrane</location>
        <topology evidence="1">Multi-pass membrane protein</topology>
    </subcellularLocation>
</comment>
<dbReference type="OrthoDB" id="2250022at2759"/>
<dbReference type="PROSITE" id="PS50850">
    <property type="entry name" value="MFS"/>
    <property type="match status" value="1"/>
</dbReference>
<feature type="transmembrane region" description="Helical" evidence="7">
    <location>
        <begin position="451"/>
        <end position="470"/>
    </location>
</feature>
<sequence length="497" mass="55217">MESLRYSNKINTKGEKQYNIPKRYVVALLGFLGLSCTYAMQVDLNVTILAMSTTSHGYSKNGTKSFVECPMLVEAEDRPRSTKYLGQRYEWSYKEQAVILGSFYYGYLLTLLPGGYLAQAFSAKWVFGLGIFFSGLLSLLTPTVAAMGAIPLVILRISQGLFQGVTKPAINDIISRWSPKLERSRFSTFTMSGGLVGSVIAMPLSGVISSCATLGGWPTVFSFFGILTCIWFMLWISFISDTPLDHPSISSSEMLKFDQGIEEIATKKRVVPWKAIFTSLPVWAVIVAHFGSGFGFLALFTELPNFMENILHFNIRENGEISALPYIIQALTAWVASYFADQLRKSGKLSITAIRKIFNSIGTFVPAFFMLCVTVSGCRPRLIIGWISLAMAFNGFCYSGYNVTHVDMSPYFASTLFGLTSTIAFVCGIFAPSLVGFLTADKETIPEWNRVFYTIAFTYVLAGTFFDLFASAEKQPWGMEEEDKNCEMSLITQKSPQ</sequence>
<dbReference type="GO" id="GO:0015293">
    <property type="term" value="F:symporter activity"/>
    <property type="evidence" value="ECO:0007669"/>
    <property type="project" value="UniProtKB-KW"/>
</dbReference>
<gene>
    <name evidence="9" type="primary">SLC17A5</name>
    <name evidence="9" type="ORF">TNIN_170601</name>
</gene>
<feature type="transmembrane region" description="Helical" evidence="7">
    <location>
        <begin position="383"/>
        <end position="404"/>
    </location>
</feature>
<dbReference type="CDD" id="cd17318">
    <property type="entry name" value="MFS_SLC17"/>
    <property type="match status" value="1"/>
</dbReference>
<keyword evidence="4" id="KW-0769">Symport</keyword>